<keyword evidence="10" id="KW-0963">Cytoplasm</keyword>
<comment type="subcellular location">
    <subcellularLocation>
        <location evidence="2">Cell junction</location>
    </subcellularLocation>
    <subcellularLocation>
        <location evidence="3">Cell membrane</location>
        <topology evidence="3">Peripheral membrane protein</topology>
        <orientation evidence="3">Cytoplasmic side</orientation>
    </subcellularLocation>
    <subcellularLocation>
        <location evidence="5">Cell projection</location>
        <location evidence="5">Lamellipodium</location>
    </subcellularLocation>
    <subcellularLocation>
        <location evidence="4">Cytoplasm</location>
    </subcellularLocation>
</comment>
<organism evidence="41 42">
    <name type="scientific">Ursus americanus</name>
    <name type="common">American black bear</name>
    <name type="synonym">Euarctos americanus</name>
    <dbReference type="NCBI Taxonomy" id="9643"/>
    <lineage>
        <taxon>Eukaryota</taxon>
        <taxon>Metazoa</taxon>
        <taxon>Chordata</taxon>
        <taxon>Craniata</taxon>
        <taxon>Vertebrata</taxon>
        <taxon>Euteleostomi</taxon>
        <taxon>Mammalia</taxon>
        <taxon>Eutheria</taxon>
        <taxon>Laurasiatheria</taxon>
        <taxon>Carnivora</taxon>
        <taxon>Caniformia</taxon>
        <taxon>Ursidae</taxon>
        <taxon>Ursus</taxon>
    </lineage>
</organism>
<evidence type="ECO:0000259" key="39">
    <source>
        <dbReference type="PROSITE" id="PS50219"/>
    </source>
</evidence>
<evidence type="ECO:0000256" key="33">
    <source>
        <dbReference type="SAM" id="Coils"/>
    </source>
</evidence>
<dbReference type="SMART" id="SM00233">
    <property type="entry name" value="PH"/>
    <property type="match status" value="1"/>
</dbReference>
<dbReference type="SUPFAM" id="SSF50729">
    <property type="entry name" value="PH domain-like"/>
    <property type="match status" value="1"/>
</dbReference>
<evidence type="ECO:0000256" key="14">
    <source>
        <dbReference type="ARBA" id="ARBA00022723"/>
    </source>
</evidence>
<keyword evidence="19 32" id="KW-0067">ATP-binding</keyword>
<proteinExistence type="inferred from homology"/>
<comment type="similarity">
    <text evidence="6">Belongs to the protein kinase superfamily. AGC Ser/Thr protein kinase family. DMPK subfamily.</text>
</comment>
<evidence type="ECO:0000256" key="7">
    <source>
        <dbReference type="ARBA" id="ARBA00012513"/>
    </source>
</evidence>
<dbReference type="InterPro" id="IPR000719">
    <property type="entry name" value="Prot_kinase_dom"/>
</dbReference>
<dbReference type="Gene3D" id="1.10.510.10">
    <property type="entry name" value="Transferase(Phosphotransferase) domain 1"/>
    <property type="match status" value="1"/>
</dbReference>
<evidence type="ECO:0000256" key="22">
    <source>
        <dbReference type="ARBA" id="ARBA00023054"/>
    </source>
</evidence>
<keyword evidence="13" id="KW-0808">Transferase</keyword>
<dbReference type="SMART" id="SM00133">
    <property type="entry name" value="S_TK_X"/>
    <property type="match status" value="1"/>
</dbReference>
<dbReference type="GO" id="GO:0031032">
    <property type="term" value="P:actomyosin structure organization"/>
    <property type="evidence" value="ECO:0007669"/>
    <property type="project" value="UniProtKB-ARBA"/>
</dbReference>
<dbReference type="PROSITE" id="PS50081">
    <property type="entry name" value="ZF_DAG_PE_2"/>
    <property type="match status" value="1"/>
</dbReference>
<dbReference type="Gene3D" id="3.30.200.20">
    <property type="entry name" value="Phosphorylase Kinase, domain 1"/>
    <property type="match status" value="1"/>
</dbReference>
<evidence type="ECO:0000256" key="31">
    <source>
        <dbReference type="ARBA" id="ARBA00082349"/>
    </source>
</evidence>
<dbReference type="InterPro" id="IPR011009">
    <property type="entry name" value="Kinase-like_dom_sf"/>
</dbReference>
<feature type="domain" description="Protein kinase" evidence="36">
    <location>
        <begin position="76"/>
        <end position="342"/>
    </location>
</feature>
<keyword evidence="14" id="KW-0479">Metal-binding</keyword>
<dbReference type="Pfam" id="PF00069">
    <property type="entry name" value="Pkinase"/>
    <property type="match status" value="1"/>
</dbReference>
<dbReference type="GO" id="GO:0030027">
    <property type="term" value="C:lamellipodium"/>
    <property type="evidence" value="ECO:0007669"/>
    <property type="project" value="UniProtKB-SubCell"/>
</dbReference>
<feature type="domain" description="CRIB" evidence="38">
    <location>
        <begin position="1462"/>
        <end position="1475"/>
    </location>
</feature>
<evidence type="ECO:0000256" key="25">
    <source>
        <dbReference type="ARBA" id="ARBA00047899"/>
    </source>
</evidence>
<comment type="function">
    <text evidence="27">Serine/threonine-protein kinase which is an important downstream effector of CDC42 and plays a role in the regulation of cytoskeleton reorganization and cell migration. Regulates actin cytoskeletal reorganization via phosphorylation of PPP1R12C and MYL9/MLC2. In concert with MYO18A and LURAP1, is involved in modulating lamellar actomyosin retrograde flow that is crucial to cell protrusion and migration. Phosphorylates PPP1R12A. In concert with FAM89B/LRAP25 mediates the targeting of LIMK1 to the lamellipodium resulting in its activation and subsequent phosphorylation of CFL1 which is important for lamellipodial F-actin regulation.</text>
</comment>
<dbReference type="PRINTS" id="PR00008">
    <property type="entry name" value="DAGPEDOMAIN"/>
</dbReference>
<dbReference type="FunFam" id="3.30.200.20:FF:001209">
    <property type="entry name" value="Serine/threonine-protein kinase MRCK beta"/>
    <property type="match status" value="1"/>
</dbReference>
<keyword evidence="21" id="KW-0965">Cell junction</keyword>
<dbReference type="GO" id="GO:0005886">
    <property type="term" value="C:plasma membrane"/>
    <property type="evidence" value="ECO:0007669"/>
    <property type="project" value="UniProtKB-SubCell"/>
</dbReference>
<dbReference type="CDD" id="cd01243">
    <property type="entry name" value="PH_MRCK"/>
    <property type="match status" value="1"/>
</dbReference>
<dbReference type="GO" id="GO:0005737">
    <property type="term" value="C:cytoplasm"/>
    <property type="evidence" value="ECO:0007669"/>
    <property type="project" value="UniProtKB-SubCell"/>
</dbReference>
<dbReference type="InterPro" id="IPR017441">
    <property type="entry name" value="Protein_kinase_ATP_BS"/>
</dbReference>
<evidence type="ECO:0000256" key="30">
    <source>
        <dbReference type="ARBA" id="ARBA00079498"/>
    </source>
</evidence>
<keyword evidence="17" id="KW-0418">Kinase</keyword>
<evidence type="ECO:0000256" key="11">
    <source>
        <dbReference type="ARBA" id="ARBA00022527"/>
    </source>
</evidence>
<dbReference type="FunFam" id="1.20.5.340:FF:000010">
    <property type="entry name" value="Non-specific serine/threonine protein kinase"/>
    <property type="match status" value="1"/>
</dbReference>
<dbReference type="GO" id="GO:0004674">
    <property type="term" value="F:protein serine/threonine kinase activity"/>
    <property type="evidence" value="ECO:0007669"/>
    <property type="project" value="UniProtKB-KW"/>
</dbReference>
<dbReference type="GO" id="GO:0070161">
    <property type="term" value="C:anchoring junction"/>
    <property type="evidence" value="ECO:0007669"/>
    <property type="project" value="UniProtKB-SubCell"/>
</dbReference>
<reference evidence="41" key="3">
    <citation type="submission" date="2025-09" db="UniProtKB">
        <authorList>
            <consortium name="Ensembl"/>
        </authorList>
    </citation>
    <scope>IDENTIFICATION</scope>
</reference>
<evidence type="ECO:0000259" key="37">
    <source>
        <dbReference type="PROSITE" id="PS50081"/>
    </source>
</evidence>
<dbReference type="InterPro" id="IPR011993">
    <property type="entry name" value="PH-like_dom_sf"/>
</dbReference>
<evidence type="ECO:0000256" key="3">
    <source>
        <dbReference type="ARBA" id="ARBA00004413"/>
    </source>
</evidence>
<dbReference type="PROSITE" id="PS50003">
    <property type="entry name" value="PH_DOMAIN"/>
    <property type="match status" value="1"/>
</dbReference>
<evidence type="ECO:0000256" key="20">
    <source>
        <dbReference type="ARBA" id="ARBA00022842"/>
    </source>
</evidence>
<feature type="compositionally biased region" description="Polar residues" evidence="34">
    <location>
        <begin position="1671"/>
        <end position="1682"/>
    </location>
</feature>
<keyword evidence="23" id="KW-0472">Membrane</keyword>
<comment type="catalytic activity">
    <reaction evidence="26">
        <text>L-seryl-[protein] + ATP = O-phospho-L-seryl-[protein] + ADP + H(+)</text>
        <dbReference type="Rhea" id="RHEA:17989"/>
        <dbReference type="Rhea" id="RHEA-COMP:9863"/>
        <dbReference type="Rhea" id="RHEA-COMP:11604"/>
        <dbReference type="ChEBI" id="CHEBI:15378"/>
        <dbReference type="ChEBI" id="CHEBI:29999"/>
        <dbReference type="ChEBI" id="CHEBI:30616"/>
        <dbReference type="ChEBI" id="CHEBI:83421"/>
        <dbReference type="ChEBI" id="CHEBI:456216"/>
        <dbReference type="EC" id="2.7.11.1"/>
    </reaction>
</comment>
<name>A0A452SNL3_URSAM</name>
<comment type="cofactor">
    <cofactor evidence="1">
        <name>Mg(2+)</name>
        <dbReference type="ChEBI" id="CHEBI:18420"/>
    </cofactor>
</comment>
<dbReference type="Proteomes" id="UP000291022">
    <property type="component" value="Unassembled WGS sequence"/>
</dbReference>
<evidence type="ECO:0000256" key="28">
    <source>
        <dbReference type="ARBA" id="ARBA00073267"/>
    </source>
</evidence>
<dbReference type="InterPro" id="IPR014930">
    <property type="entry name" value="Myotonic_dystrophy_kinase_coil"/>
</dbReference>
<keyword evidence="16" id="KW-0863">Zinc-finger</keyword>
<dbReference type="PROSITE" id="PS50219">
    <property type="entry name" value="CNH"/>
    <property type="match status" value="1"/>
</dbReference>
<keyword evidence="12" id="KW-0597">Phosphoprotein</keyword>
<evidence type="ECO:0000313" key="41">
    <source>
        <dbReference type="Ensembl" id="ENSUAMP00000034301.1"/>
    </source>
</evidence>
<dbReference type="Pfam" id="PF00130">
    <property type="entry name" value="C1_1"/>
    <property type="match status" value="1"/>
</dbReference>
<dbReference type="Gene3D" id="3.30.60.20">
    <property type="match status" value="1"/>
</dbReference>
<dbReference type="InterPro" id="IPR042718">
    <property type="entry name" value="MRCKB_STKc"/>
</dbReference>
<dbReference type="PROSITE" id="PS00108">
    <property type="entry name" value="PROTEIN_KINASE_ST"/>
    <property type="match status" value="1"/>
</dbReference>
<dbReference type="GO" id="GO:0008270">
    <property type="term" value="F:zinc ion binding"/>
    <property type="evidence" value="ECO:0007669"/>
    <property type="project" value="UniProtKB-KW"/>
</dbReference>
<feature type="region of interest" description="Disordered" evidence="34">
    <location>
        <begin position="1644"/>
        <end position="1682"/>
    </location>
</feature>
<evidence type="ECO:0000256" key="19">
    <source>
        <dbReference type="ARBA" id="ARBA00022840"/>
    </source>
</evidence>
<dbReference type="InterPro" id="IPR046349">
    <property type="entry name" value="C1-like_sf"/>
</dbReference>
<feature type="domain" description="AGC-kinase C-terminal" evidence="40">
    <location>
        <begin position="343"/>
        <end position="413"/>
    </location>
</feature>
<evidence type="ECO:0000259" key="38">
    <source>
        <dbReference type="PROSITE" id="PS50108"/>
    </source>
</evidence>
<accession>A0A452SNL3</accession>
<dbReference type="SMART" id="SM00285">
    <property type="entry name" value="PBD"/>
    <property type="match status" value="1"/>
</dbReference>
<dbReference type="InterPro" id="IPR001849">
    <property type="entry name" value="PH_domain"/>
</dbReference>
<dbReference type="SMART" id="SM00220">
    <property type="entry name" value="S_TKc"/>
    <property type="match status" value="1"/>
</dbReference>
<evidence type="ECO:0000259" key="40">
    <source>
        <dbReference type="PROSITE" id="PS51285"/>
    </source>
</evidence>
<evidence type="ECO:0000256" key="29">
    <source>
        <dbReference type="ARBA" id="ARBA00079250"/>
    </source>
</evidence>
<keyword evidence="18" id="KW-0862">Zinc</keyword>
<feature type="binding site" evidence="32">
    <location>
        <position position="105"/>
    </location>
    <ligand>
        <name>ATP</name>
        <dbReference type="ChEBI" id="CHEBI:30616"/>
    </ligand>
</feature>
<evidence type="ECO:0000256" key="8">
    <source>
        <dbReference type="ARBA" id="ARBA00022475"/>
    </source>
</evidence>
<dbReference type="Ensembl" id="ENSUAMT00000038199.1">
    <property type="protein sequence ID" value="ENSUAMP00000034301.1"/>
    <property type="gene ID" value="ENSUAMG00000025268.1"/>
</dbReference>
<dbReference type="GeneTree" id="ENSGT01030000234517"/>
<dbReference type="CDD" id="cd05624">
    <property type="entry name" value="STKc_MRCK_beta"/>
    <property type="match status" value="1"/>
</dbReference>
<dbReference type="SMART" id="SM00036">
    <property type="entry name" value="CNH"/>
    <property type="match status" value="1"/>
</dbReference>
<evidence type="ECO:0000259" key="36">
    <source>
        <dbReference type="PROSITE" id="PS50011"/>
    </source>
</evidence>
<dbReference type="PROSITE" id="PS00479">
    <property type="entry name" value="ZF_DAG_PE_1"/>
    <property type="match status" value="1"/>
</dbReference>
<dbReference type="InterPro" id="IPR001180">
    <property type="entry name" value="CNH_dom"/>
</dbReference>
<dbReference type="FunFam" id="1.10.510.10:FF:000014">
    <property type="entry name" value="Non-specific serine/threonine protein kinase"/>
    <property type="match status" value="1"/>
</dbReference>
<evidence type="ECO:0000313" key="42">
    <source>
        <dbReference type="Proteomes" id="UP000291022"/>
    </source>
</evidence>
<evidence type="ECO:0000256" key="24">
    <source>
        <dbReference type="ARBA" id="ARBA00023273"/>
    </source>
</evidence>
<evidence type="ECO:0000256" key="2">
    <source>
        <dbReference type="ARBA" id="ARBA00004282"/>
    </source>
</evidence>
<dbReference type="PANTHER" id="PTHR22988">
    <property type="entry name" value="MYOTONIC DYSTROPHY S/T KINASE-RELATED"/>
    <property type="match status" value="1"/>
</dbReference>
<dbReference type="FunFam" id="2.30.29.30:FF:000140">
    <property type="entry name" value="CDC42 binding protein kinase beta"/>
    <property type="match status" value="1"/>
</dbReference>
<keyword evidence="15 32" id="KW-0547">Nucleotide-binding</keyword>
<evidence type="ECO:0000256" key="27">
    <source>
        <dbReference type="ARBA" id="ARBA00060291"/>
    </source>
</evidence>
<evidence type="ECO:0000256" key="16">
    <source>
        <dbReference type="ARBA" id="ARBA00022771"/>
    </source>
</evidence>
<reference evidence="42" key="1">
    <citation type="submission" date="2016-06" db="EMBL/GenBank/DDBJ databases">
        <title>De novo assembly and RNA-Seq shows season-dependent expression and editing in black bear kidneys.</title>
        <authorList>
            <person name="Korstanje R."/>
            <person name="Srivastava A."/>
            <person name="Sarsani V.K."/>
            <person name="Sheehan S.M."/>
            <person name="Seger R.L."/>
            <person name="Barter M.E."/>
            <person name="Lindqvist C."/>
            <person name="Brody L.C."/>
            <person name="Mullikin J.C."/>
        </authorList>
    </citation>
    <scope>NUCLEOTIDE SEQUENCE [LARGE SCALE GENOMIC DNA]</scope>
</reference>
<evidence type="ECO:0000256" key="26">
    <source>
        <dbReference type="ARBA" id="ARBA00048679"/>
    </source>
</evidence>
<dbReference type="PROSITE" id="PS50108">
    <property type="entry name" value="CRIB"/>
    <property type="match status" value="1"/>
</dbReference>
<keyword evidence="11" id="KW-0723">Serine/threonine-protein kinase</keyword>
<keyword evidence="9" id="KW-0488">Methylation</keyword>
<dbReference type="InterPro" id="IPR000961">
    <property type="entry name" value="AGC-kinase_C"/>
</dbReference>
<dbReference type="PROSITE" id="PS51285">
    <property type="entry name" value="AGC_KINASE_CTER"/>
    <property type="match status" value="1"/>
</dbReference>
<dbReference type="Pfam" id="PF08826">
    <property type="entry name" value="DMPK_coil"/>
    <property type="match status" value="1"/>
</dbReference>
<keyword evidence="42" id="KW-1185">Reference proteome</keyword>
<dbReference type="InterPro" id="IPR002219">
    <property type="entry name" value="PKC_DAG/PE"/>
</dbReference>
<dbReference type="Gene3D" id="1.20.5.340">
    <property type="match status" value="1"/>
</dbReference>
<dbReference type="GO" id="GO:0005524">
    <property type="term" value="F:ATP binding"/>
    <property type="evidence" value="ECO:0007669"/>
    <property type="project" value="UniProtKB-UniRule"/>
</dbReference>
<feature type="domain" description="CNH" evidence="39">
    <location>
        <begin position="1120"/>
        <end position="1392"/>
    </location>
</feature>
<dbReference type="CDD" id="cd20865">
    <property type="entry name" value="C1_MRCKbeta"/>
    <property type="match status" value="1"/>
</dbReference>
<dbReference type="EC" id="2.7.11.1" evidence="7"/>
<keyword evidence="24" id="KW-0966">Cell projection</keyword>
<evidence type="ECO:0000256" key="1">
    <source>
        <dbReference type="ARBA" id="ARBA00001946"/>
    </source>
</evidence>
<evidence type="ECO:0000256" key="4">
    <source>
        <dbReference type="ARBA" id="ARBA00004496"/>
    </source>
</evidence>
<feature type="domain" description="Phorbol-ester/DAG-type" evidence="37">
    <location>
        <begin position="905"/>
        <end position="955"/>
    </location>
</feature>
<comment type="catalytic activity">
    <reaction evidence="25">
        <text>L-threonyl-[protein] + ATP = O-phospho-L-threonyl-[protein] + ADP + H(+)</text>
        <dbReference type="Rhea" id="RHEA:46608"/>
        <dbReference type="Rhea" id="RHEA-COMP:11060"/>
        <dbReference type="Rhea" id="RHEA-COMP:11605"/>
        <dbReference type="ChEBI" id="CHEBI:15378"/>
        <dbReference type="ChEBI" id="CHEBI:30013"/>
        <dbReference type="ChEBI" id="CHEBI:30616"/>
        <dbReference type="ChEBI" id="CHEBI:61977"/>
        <dbReference type="ChEBI" id="CHEBI:456216"/>
        <dbReference type="EC" id="2.7.11.1"/>
    </reaction>
</comment>
<dbReference type="Gene3D" id="2.30.29.30">
    <property type="entry name" value="Pleckstrin-homology domain (PH domain)/Phosphotyrosine-binding domain (PTB)"/>
    <property type="match status" value="1"/>
</dbReference>
<dbReference type="InterPro" id="IPR057529">
    <property type="entry name" value="MRCK/ROCK_PH"/>
</dbReference>
<feature type="coiled-coil region" evidence="33">
    <location>
        <begin position="440"/>
        <end position="500"/>
    </location>
</feature>
<evidence type="ECO:0000256" key="6">
    <source>
        <dbReference type="ARBA" id="ARBA00005719"/>
    </source>
</evidence>
<dbReference type="InterPro" id="IPR020454">
    <property type="entry name" value="DAG/PE-bd"/>
</dbReference>
<dbReference type="FunFam" id="3.30.200.20:FF:001044">
    <property type="entry name" value="Serine/threonine-protein kinase MRCK beta"/>
    <property type="match status" value="1"/>
</dbReference>
<feature type="domain" description="PH" evidence="35">
    <location>
        <begin position="975"/>
        <end position="1094"/>
    </location>
</feature>
<evidence type="ECO:0000256" key="9">
    <source>
        <dbReference type="ARBA" id="ARBA00022481"/>
    </source>
</evidence>
<reference evidence="41" key="2">
    <citation type="submission" date="2025-08" db="UniProtKB">
        <authorList>
            <consortium name="Ensembl"/>
        </authorList>
    </citation>
    <scope>IDENTIFICATION</scope>
</reference>
<dbReference type="PROSITE" id="PS50011">
    <property type="entry name" value="PROTEIN_KINASE_DOM"/>
    <property type="match status" value="1"/>
</dbReference>
<sequence length="1682" mass="190149">MSAKVRLKKLEQLLLDGPWRNESALSVETLLDVLVCLYTECSHSALRRDKYVAEFLEWAKPFTQLVKEMQLHREDFEIIKVIGRGAFGEVAVVKMKNTERIYAMKILNKWEMLKRAETACFREERDVLVNGDCQWITTLHYAFQDENYLYLVMDYYVGGDLLTLLSKFEDKLPEDMARFYIGEMVLAIDSIHQLHYVHRDIKPDNVLLDVNGHIRLADFGSCLKMNDDGTVQSSVAVGTPDYISPEILQAMEDGMGKYGPECDWWSLGVCMYEMLYGETPFYAESLVETYGKIMNHEERFQFPSHVTDVSEEAKDLIQRLICSRERRLGQNGIEDFKKHAFFEGLNWENIRNLEAPYIPDVSSPSDTSNFDVDDDVLRNIEILPPGSHTGFSGLHLPFIGFTFTTESCFSDRGSLKSIMQSSTLSKDEGVQRDLENSLQVEAYERRIRRLEQEKLELSRKLQESTQTVQSLHGSARALGGAARDKEIKKLNEEIERLKNKIAGRWSVLERQLEDTVTLRQEHEDSTHRLKGLEKQYRVVRQEKEDFHKLEARLEDAVAEASRERKLREHSENFSKQVESELEALKMKQGGRGPGATLEHQQEISKIKSELEKKVLFYEEELVRREASHVLEVKNVKKEVHDSESHQLALQKEVLMLKDKLEKSKRERHTEMEEAVGTVRDKYERERALLLEENKKLTAENERLCSFVDKLTAQNRQLEDELQDLAAKKESVAHWEAQIAEIIQWVSDEKDARGYLQALASKMTEELETLRSSSLGSRALDPLWKVRRSQKLDMSARLELQSALEAEIRAKQLVQEELRKVKDTNLSFESKLKDSEAKNRELLEEMEILKKRMEEKFREHTRIRVKLHVLRLRVIPKFISFITSRLMVSAQSLGLTFSVFFLQPKAHQFSIKSFSSPTQCSHCTSLMVGLIRQGYACEVCSFACHVSCKESAPQVCPIPPEQSKRPLGVDVQRGIGTAYKGYVKVPKPTGVKKGWQRAYAVVCDCKLFLYDLPEGKSTQPGVVASQVLDLRDEEFSVSSVLASDVIHASRRDIPCIFRVTASLLGTPSKTSSLLILTENENEKRKWVGILEGLQSILHKNRLRNQVVHVPQEAYDSTLPLIKAVLSAAVLDGDRIVVGLEEGLYVIEVTRDVIVRVADYKKVYQIELAPKEKVAVLLCGRNHHVHLCPWSAFDGAESNVDIKLPETKGCQLIATATLKKSSSTCLFAAVKRLVLCYEVQRTRPFHRKVNEIVAPGAVQWMAALKDKLCVGYPSGFSLLSPQGDGQALTLVNPNDPSLTFLSQQSFDALCAVELKSEEYLLCFSHMGLYVDPQGRRSRMQELMWPAAPVACCSPSHVTVYSEYGVDVFDVRTMEWVQTIGLRRIRPLNADGTLNLLSCEPPRLIYFKSKFAGETLNVPDTSDNSRKQMLRTRSKRRFVFKVPEEERLQQRREMLRDPELRSKMISNPTNFNHVAHMGPGDGMQVLMDLPLVSSRGGAGGRGGGASLPELAPRLLPGALSFSILSSKWAWHHCAESEVPGPQLCSLVPHLLGQGSACSPSLGARARSLPFSPPRAPCPPPRRKGLALLRPACPGSLPPGTSPTSHGPRQVSRVSEGEGLACWGSGLFSLRWRLSFSIGGSEHGVAVPLRSMSDPDQDFDKEVRPASFHRPPPSVCSSSRGGESEW</sequence>
<dbReference type="GO" id="GO:0016477">
    <property type="term" value="P:cell migration"/>
    <property type="evidence" value="ECO:0007669"/>
    <property type="project" value="UniProtKB-ARBA"/>
</dbReference>
<evidence type="ECO:0000256" key="17">
    <source>
        <dbReference type="ARBA" id="ARBA00022777"/>
    </source>
</evidence>
<feature type="coiled-coil region" evidence="33">
    <location>
        <begin position="803"/>
        <end position="862"/>
    </location>
</feature>
<evidence type="ECO:0000256" key="12">
    <source>
        <dbReference type="ARBA" id="ARBA00022553"/>
    </source>
</evidence>
<dbReference type="SUPFAM" id="SSF56112">
    <property type="entry name" value="Protein kinase-like (PK-like)"/>
    <property type="match status" value="1"/>
</dbReference>
<dbReference type="CDD" id="cd00132">
    <property type="entry name" value="CRIB"/>
    <property type="match status" value="1"/>
</dbReference>
<evidence type="ECO:0000256" key="18">
    <source>
        <dbReference type="ARBA" id="ARBA00022833"/>
    </source>
</evidence>
<gene>
    <name evidence="41" type="primary">CDC42BPB</name>
</gene>
<dbReference type="GO" id="GO:0042641">
    <property type="term" value="C:actomyosin"/>
    <property type="evidence" value="ECO:0007669"/>
    <property type="project" value="TreeGrafter"/>
</dbReference>
<dbReference type="Pfam" id="PF25346">
    <property type="entry name" value="PH_MRCK"/>
    <property type="match status" value="1"/>
</dbReference>
<evidence type="ECO:0000256" key="34">
    <source>
        <dbReference type="SAM" id="MobiDB-lite"/>
    </source>
</evidence>
<dbReference type="Pfam" id="PF00780">
    <property type="entry name" value="CNH"/>
    <property type="match status" value="1"/>
</dbReference>
<evidence type="ECO:0000256" key="23">
    <source>
        <dbReference type="ARBA" id="ARBA00023136"/>
    </source>
</evidence>
<keyword evidence="20" id="KW-0460">Magnesium</keyword>
<evidence type="ECO:0000256" key="32">
    <source>
        <dbReference type="PROSITE-ProRule" id="PRU10141"/>
    </source>
</evidence>
<dbReference type="FunFam" id="3.30.60.20:FF:000005">
    <property type="entry name" value="Non-specific serine/threonine protein kinase"/>
    <property type="match status" value="1"/>
</dbReference>
<evidence type="ECO:0000259" key="35">
    <source>
        <dbReference type="PROSITE" id="PS50003"/>
    </source>
</evidence>
<evidence type="ECO:0000256" key="21">
    <source>
        <dbReference type="ARBA" id="ARBA00022949"/>
    </source>
</evidence>
<evidence type="ECO:0000256" key="10">
    <source>
        <dbReference type="ARBA" id="ARBA00022490"/>
    </source>
</evidence>
<dbReference type="InterPro" id="IPR000095">
    <property type="entry name" value="CRIB_dom"/>
</dbReference>
<dbReference type="SUPFAM" id="SSF57889">
    <property type="entry name" value="Cysteine-rich domain"/>
    <property type="match status" value="1"/>
</dbReference>
<dbReference type="InterPro" id="IPR008271">
    <property type="entry name" value="Ser/Thr_kinase_AS"/>
</dbReference>
<feature type="region of interest" description="Disordered" evidence="34">
    <location>
        <begin position="1588"/>
        <end position="1609"/>
    </location>
</feature>
<keyword evidence="8" id="KW-1003">Cell membrane</keyword>
<evidence type="ECO:0000256" key="5">
    <source>
        <dbReference type="ARBA" id="ARBA00004510"/>
    </source>
</evidence>
<dbReference type="PANTHER" id="PTHR22988:SF34">
    <property type="entry name" value="SERINE_THREONINE-PROTEIN KINASE MRCK BETA"/>
    <property type="match status" value="1"/>
</dbReference>
<evidence type="ECO:0000256" key="13">
    <source>
        <dbReference type="ARBA" id="ARBA00022679"/>
    </source>
</evidence>
<keyword evidence="22 33" id="KW-0175">Coiled coil</keyword>
<dbReference type="SMART" id="SM00109">
    <property type="entry name" value="C1"/>
    <property type="match status" value="1"/>
</dbReference>
<dbReference type="PROSITE" id="PS00107">
    <property type="entry name" value="PROTEIN_KINASE_ATP"/>
    <property type="match status" value="1"/>
</dbReference>
<protein>
    <recommendedName>
        <fullName evidence="28">Serine/threonine-protein kinase MRCK beta</fullName>
        <ecNumber evidence="7">2.7.11.1</ecNumber>
    </recommendedName>
    <alternativeName>
        <fullName evidence="30">CDC42-binding protein kinase beta</fullName>
    </alternativeName>
    <alternativeName>
        <fullName evidence="31">DMPK-like beta</fullName>
    </alternativeName>
    <alternativeName>
        <fullName evidence="29">Myotonic dystrophy kinase-related CDC42-binding kinase beta</fullName>
    </alternativeName>
</protein>
<evidence type="ECO:0000256" key="15">
    <source>
        <dbReference type="ARBA" id="ARBA00022741"/>
    </source>
</evidence>
<dbReference type="InterPro" id="IPR050839">
    <property type="entry name" value="Rho-assoc_Ser/Thr_Kinase"/>
</dbReference>
<feature type="coiled-coil region" evidence="33">
    <location>
        <begin position="646"/>
        <end position="727"/>
    </location>
</feature>